<accession>A0A4Z2I5S7</accession>
<comment type="caution">
    <text evidence="2">The sequence shown here is derived from an EMBL/GenBank/DDBJ whole genome shotgun (WGS) entry which is preliminary data.</text>
</comment>
<evidence type="ECO:0000256" key="1">
    <source>
        <dbReference type="SAM" id="MobiDB-lite"/>
    </source>
</evidence>
<gene>
    <name evidence="2" type="ORF">EYF80_016656</name>
</gene>
<feature type="region of interest" description="Disordered" evidence="1">
    <location>
        <begin position="88"/>
        <end position="121"/>
    </location>
</feature>
<feature type="compositionally biased region" description="Basic residues" evidence="1">
    <location>
        <begin position="111"/>
        <end position="120"/>
    </location>
</feature>
<reference evidence="2 3" key="1">
    <citation type="submission" date="2019-03" db="EMBL/GenBank/DDBJ databases">
        <title>First draft genome of Liparis tanakae, snailfish: a comprehensive survey of snailfish specific genes.</title>
        <authorList>
            <person name="Kim W."/>
            <person name="Song I."/>
            <person name="Jeong J.-H."/>
            <person name="Kim D."/>
            <person name="Kim S."/>
            <person name="Ryu S."/>
            <person name="Song J.Y."/>
            <person name="Lee S.K."/>
        </authorList>
    </citation>
    <scope>NUCLEOTIDE SEQUENCE [LARGE SCALE GENOMIC DNA]</scope>
    <source>
        <tissue evidence="2">Muscle</tissue>
    </source>
</reference>
<dbReference type="EMBL" id="SRLO01000128">
    <property type="protein sequence ID" value="TNN73170.1"/>
    <property type="molecule type" value="Genomic_DNA"/>
</dbReference>
<organism evidence="2 3">
    <name type="scientific">Liparis tanakae</name>
    <name type="common">Tanaka's snailfish</name>
    <dbReference type="NCBI Taxonomy" id="230148"/>
    <lineage>
        <taxon>Eukaryota</taxon>
        <taxon>Metazoa</taxon>
        <taxon>Chordata</taxon>
        <taxon>Craniata</taxon>
        <taxon>Vertebrata</taxon>
        <taxon>Euteleostomi</taxon>
        <taxon>Actinopterygii</taxon>
        <taxon>Neopterygii</taxon>
        <taxon>Teleostei</taxon>
        <taxon>Neoteleostei</taxon>
        <taxon>Acanthomorphata</taxon>
        <taxon>Eupercaria</taxon>
        <taxon>Perciformes</taxon>
        <taxon>Cottioidei</taxon>
        <taxon>Cottales</taxon>
        <taxon>Liparidae</taxon>
        <taxon>Liparis</taxon>
    </lineage>
</organism>
<keyword evidence="3" id="KW-1185">Reference proteome</keyword>
<sequence length="165" mass="18577">MQMPSAGDTEGKRDGDDEEFRDGFGREFAEIVPSSHLKITVACRIVNVRNSQSKQIAISDSADEKREEIIHRLLSLHNGTWSHLRLTTSSPFSGSPWPHRSPSIDLSDYRPKKKKKKKKQITNYCEASRRWRQQQILTGDTHSIKGAAATPRCALAGLLLPARQI</sequence>
<dbReference type="AlphaFoldDB" id="A0A4Z2I5S7"/>
<dbReference type="Proteomes" id="UP000314294">
    <property type="component" value="Unassembled WGS sequence"/>
</dbReference>
<proteinExistence type="predicted"/>
<feature type="region of interest" description="Disordered" evidence="1">
    <location>
        <begin position="1"/>
        <end position="20"/>
    </location>
</feature>
<evidence type="ECO:0000313" key="3">
    <source>
        <dbReference type="Proteomes" id="UP000314294"/>
    </source>
</evidence>
<feature type="compositionally biased region" description="Basic and acidic residues" evidence="1">
    <location>
        <begin position="9"/>
        <end position="20"/>
    </location>
</feature>
<evidence type="ECO:0000313" key="2">
    <source>
        <dbReference type="EMBL" id="TNN73170.1"/>
    </source>
</evidence>
<name>A0A4Z2I5S7_9TELE</name>
<protein>
    <submittedName>
        <fullName evidence="2">Uncharacterized protein</fullName>
    </submittedName>
</protein>